<comment type="similarity">
    <text evidence="2 5">Belongs to the flagella basal body rod proteins family.</text>
</comment>
<evidence type="ECO:0000256" key="4">
    <source>
        <dbReference type="ARBA" id="ARBA00023143"/>
    </source>
</evidence>
<dbReference type="PANTHER" id="PTHR30435:SF1">
    <property type="entry name" value="FLAGELLAR HOOK PROTEIN FLGE"/>
    <property type="match status" value="1"/>
</dbReference>
<evidence type="ECO:0000256" key="3">
    <source>
        <dbReference type="ARBA" id="ARBA00019015"/>
    </source>
</evidence>
<evidence type="ECO:0000256" key="5">
    <source>
        <dbReference type="RuleBase" id="RU362116"/>
    </source>
</evidence>
<dbReference type="Gene3D" id="2.60.98.20">
    <property type="entry name" value="Flagellar hook protein FlgE"/>
    <property type="match status" value="1"/>
</dbReference>
<keyword evidence="10" id="KW-0969">Cilium</keyword>
<feature type="domain" description="Flagellar basal body rod protein N-terminal" evidence="6">
    <location>
        <begin position="7"/>
        <end position="37"/>
    </location>
</feature>
<evidence type="ECO:0000256" key="2">
    <source>
        <dbReference type="ARBA" id="ARBA00009677"/>
    </source>
</evidence>
<dbReference type="InterPro" id="IPR011491">
    <property type="entry name" value="FlgE_D2"/>
</dbReference>
<feature type="domain" description="Flagellar hook protein FlgE/F/G-like D1" evidence="9">
    <location>
        <begin position="90"/>
        <end position="145"/>
    </location>
</feature>
<dbReference type="Pfam" id="PF00460">
    <property type="entry name" value="Flg_bb_rod"/>
    <property type="match status" value="1"/>
</dbReference>
<reference evidence="11" key="1">
    <citation type="journal article" date="2015" name="Genome Announc.">
        <title>Draft Genome Sequence of an Anaerobic Ammonium-Oxidizing Bacterium, "Candidatus Brocadia sinica".</title>
        <authorList>
            <person name="Oshiki M."/>
            <person name="Shinyako-Hata K."/>
            <person name="Satoh H."/>
            <person name="Okabe S."/>
        </authorList>
    </citation>
    <scope>NUCLEOTIDE SEQUENCE [LARGE SCALE GENOMIC DNA]</scope>
    <source>
        <strain evidence="11">JPN1</strain>
    </source>
</reference>
<organism evidence="10 11">
    <name type="scientific">Candidatus Brocadia sinica JPN1</name>
    <dbReference type="NCBI Taxonomy" id="1197129"/>
    <lineage>
        <taxon>Bacteria</taxon>
        <taxon>Pseudomonadati</taxon>
        <taxon>Planctomycetota</taxon>
        <taxon>Candidatus Brocadiia</taxon>
        <taxon>Candidatus Brocadiales</taxon>
        <taxon>Candidatus Brocadiaceae</taxon>
        <taxon>Candidatus Brocadia</taxon>
    </lineage>
</organism>
<dbReference type="Pfam" id="PF22692">
    <property type="entry name" value="LlgE_F_G_D1"/>
    <property type="match status" value="1"/>
</dbReference>
<dbReference type="PANTHER" id="PTHR30435">
    <property type="entry name" value="FLAGELLAR PROTEIN"/>
    <property type="match status" value="1"/>
</dbReference>
<evidence type="ECO:0000313" key="11">
    <source>
        <dbReference type="Proteomes" id="UP000032309"/>
    </source>
</evidence>
<gene>
    <name evidence="10" type="ORF">BROSI_A3643</name>
</gene>
<dbReference type="InterPro" id="IPR001444">
    <property type="entry name" value="Flag_bb_rod_N"/>
</dbReference>
<dbReference type="SUPFAM" id="SSF117143">
    <property type="entry name" value="Flagellar hook protein flgE"/>
    <property type="match status" value="1"/>
</dbReference>
<evidence type="ECO:0000256" key="1">
    <source>
        <dbReference type="ARBA" id="ARBA00004117"/>
    </source>
</evidence>
<dbReference type="NCBIfam" id="TIGR03506">
    <property type="entry name" value="FlgEFG_subfam"/>
    <property type="match status" value="2"/>
</dbReference>
<name>A0ABQ0K2V5_9BACT</name>
<accession>A0ABQ0K2V5</accession>
<dbReference type="InterPro" id="IPR053967">
    <property type="entry name" value="LlgE_F_G-like_D1"/>
</dbReference>
<dbReference type="Proteomes" id="UP000032309">
    <property type="component" value="Unassembled WGS sequence"/>
</dbReference>
<protein>
    <recommendedName>
        <fullName evidence="3 5">Flagellar hook protein FlgE</fullName>
    </recommendedName>
</protein>
<dbReference type="InterPro" id="IPR020013">
    <property type="entry name" value="Flagellar_FlgE/F/G"/>
</dbReference>
<evidence type="ECO:0000313" key="10">
    <source>
        <dbReference type="EMBL" id="GAN35097.1"/>
    </source>
</evidence>
<dbReference type="Pfam" id="PF07559">
    <property type="entry name" value="FlgE_D2"/>
    <property type="match status" value="1"/>
</dbReference>
<feature type="domain" description="Flagellar hook protein FlgE D2" evidence="8">
    <location>
        <begin position="292"/>
        <end position="404"/>
    </location>
</feature>
<dbReference type="InterPro" id="IPR037925">
    <property type="entry name" value="FlgE/F/G-like"/>
</dbReference>
<keyword evidence="10" id="KW-0282">Flagellum</keyword>
<proteinExistence type="inferred from homology"/>
<comment type="subcellular location">
    <subcellularLocation>
        <location evidence="1 5">Bacterial flagellum basal body</location>
    </subcellularLocation>
</comment>
<evidence type="ECO:0000259" key="9">
    <source>
        <dbReference type="Pfam" id="PF22692"/>
    </source>
</evidence>
<evidence type="ECO:0000259" key="7">
    <source>
        <dbReference type="Pfam" id="PF06429"/>
    </source>
</evidence>
<keyword evidence="4 5" id="KW-0975">Bacterial flagellum</keyword>
<evidence type="ECO:0000259" key="6">
    <source>
        <dbReference type="Pfam" id="PF00460"/>
    </source>
</evidence>
<dbReference type="InterPro" id="IPR010930">
    <property type="entry name" value="Flg_bb/hook_C_dom"/>
</dbReference>
<dbReference type="Pfam" id="PF06429">
    <property type="entry name" value="Flg_bbr_C"/>
    <property type="match status" value="1"/>
</dbReference>
<dbReference type="EMBL" id="BAFN01000001">
    <property type="protein sequence ID" value="GAN35097.1"/>
    <property type="molecule type" value="Genomic_DNA"/>
</dbReference>
<feature type="domain" description="Flagellar basal-body/hook protein C-terminal" evidence="7">
    <location>
        <begin position="478"/>
        <end position="522"/>
    </location>
</feature>
<dbReference type="RefSeq" id="WP_052565088.1">
    <property type="nucleotide sequence ID" value="NZ_BAFN01000001.1"/>
</dbReference>
<keyword evidence="10" id="KW-0966">Cell projection</keyword>
<sequence length="524" mass="54857">MGLGGALYSGVSGIRAHQNMLDIIGNNLANINTYGYKSSRLLFSDLLSQTIAIGTNGNPMQVGKGVKFASITSNFSQGTLESTNNVFDLAIQGEGFFVVNGGSKDFFTRVGAFSTDEDNYLVDSNTGYKVLDTNGKEISIPYDSTVSGKATSKAYITGNLDASALSSTAEVLIMSSALTESSTAATTATELNDLDSNTTDYIAGDTILITGTKSDGTAVSATYTYAASDTVQELIDAINTAFSGDATASLDSSGKIVLKADTAGSDELSLTLADGGSNTGATTWTDHTFGGSTYTTSVDIFDSQGTRHAITLRFTKQMDNEWDLTASMDSVDGTFASSDNTITGITFNDDGTFSTSGDTTLQFNFNGISSTQSVIFDLGTSGENDGLTQNGGESSAAVTKQDGYEYGTFDSVSINSDGTIKSLYTNGKTQTIATLKLALFNNLNGLNKIGDNLYEQTSISGEPIYVNANSGRAGSISSGYLEGSNVDMATELTSLITAQRGFQLNTKVITTADEILAEVVNLKR</sequence>
<dbReference type="InterPro" id="IPR037058">
    <property type="entry name" value="Falgellar_hook_FlgE_sf"/>
</dbReference>
<evidence type="ECO:0000259" key="8">
    <source>
        <dbReference type="Pfam" id="PF07559"/>
    </source>
</evidence>
<comment type="function">
    <text evidence="5">A flexible structure which links the flagellar filament to the drive apparatus in the basal body.</text>
</comment>
<comment type="caution">
    <text evidence="10">The sequence shown here is derived from an EMBL/GenBank/DDBJ whole genome shotgun (WGS) entry which is preliminary data.</text>
</comment>
<keyword evidence="11" id="KW-1185">Reference proteome</keyword>